<dbReference type="AlphaFoldDB" id="A0A927WMJ0"/>
<feature type="domain" description="HTH deoR-type" evidence="4">
    <location>
        <begin position="8"/>
        <end position="63"/>
    </location>
</feature>
<organism evidence="5 6">
    <name type="scientific">Selenomonas ruminantium</name>
    <dbReference type="NCBI Taxonomy" id="971"/>
    <lineage>
        <taxon>Bacteria</taxon>
        <taxon>Bacillati</taxon>
        <taxon>Bacillota</taxon>
        <taxon>Negativicutes</taxon>
        <taxon>Selenomonadales</taxon>
        <taxon>Selenomonadaceae</taxon>
        <taxon>Selenomonas</taxon>
    </lineage>
</organism>
<dbReference type="GO" id="GO:0003700">
    <property type="term" value="F:DNA-binding transcription factor activity"/>
    <property type="evidence" value="ECO:0007669"/>
    <property type="project" value="InterPro"/>
</dbReference>
<accession>A0A927WMJ0</accession>
<evidence type="ECO:0000313" key="5">
    <source>
        <dbReference type="EMBL" id="MBE6092234.1"/>
    </source>
</evidence>
<keyword evidence="1" id="KW-0805">Transcription regulation</keyword>
<protein>
    <submittedName>
        <fullName evidence="5">DeoR/GlpR transcriptional regulator</fullName>
    </submittedName>
</protein>
<evidence type="ECO:0000256" key="2">
    <source>
        <dbReference type="ARBA" id="ARBA00023125"/>
    </source>
</evidence>
<dbReference type="SUPFAM" id="SSF100950">
    <property type="entry name" value="NagB/RpiA/CoA transferase-like"/>
    <property type="match status" value="1"/>
</dbReference>
<dbReference type="InterPro" id="IPR001034">
    <property type="entry name" value="DeoR_HTH"/>
</dbReference>
<dbReference type="PRINTS" id="PR00037">
    <property type="entry name" value="HTHLACR"/>
</dbReference>
<dbReference type="PANTHER" id="PTHR30363">
    <property type="entry name" value="HTH-TYPE TRANSCRIPTIONAL REGULATOR SRLR-RELATED"/>
    <property type="match status" value="1"/>
</dbReference>
<dbReference type="InterPro" id="IPR036388">
    <property type="entry name" value="WH-like_DNA-bd_sf"/>
</dbReference>
<reference evidence="5" key="1">
    <citation type="submission" date="2019-04" db="EMBL/GenBank/DDBJ databases">
        <title>Evolution of Biomass-Degrading Anaerobic Consortia Revealed by Metagenomics.</title>
        <authorList>
            <person name="Peng X."/>
        </authorList>
    </citation>
    <scope>NUCLEOTIDE SEQUENCE</scope>
    <source>
        <strain evidence="5">SIG240</strain>
    </source>
</reference>
<dbReference type="PROSITE" id="PS00894">
    <property type="entry name" value="HTH_DEOR_1"/>
    <property type="match status" value="1"/>
</dbReference>
<dbReference type="Gene3D" id="1.10.10.10">
    <property type="entry name" value="Winged helix-like DNA-binding domain superfamily/Winged helix DNA-binding domain"/>
    <property type="match status" value="1"/>
</dbReference>
<name>A0A927WMJ0_SELRU</name>
<keyword evidence="3" id="KW-0804">Transcription</keyword>
<dbReference type="SMART" id="SM00420">
    <property type="entry name" value="HTH_DEOR"/>
    <property type="match status" value="1"/>
</dbReference>
<evidence type="ECO:0000256" key="1">
    <source>
        <dbReference type="ARBA" id="ARBA00023015"/>
    </source>
</evidence>
<dbReference type="SMART" id="SM01134">
    <property type="entry name" value="DeoRC"/>
    <property type="match status" value="1"/>
</dbReference>
<evidence type="ECO:0000259" key="4">
    <source>
        <dbReference type="PROSITE" id="PS51000"/>
    </source>
</evidence>
<dbReference type="Pfam" id="PF08220">
    <property type="entry name" value="HTH_DeoR"/>
    <property type="match status" value="1"/>
</dbReference>
<dbReference type="GO" id="GO:0003677">
    <property type="term" value="F:DNA binding"/>
    <property type="evidence" value="ECO:0007669"/>
    <property type="project" value="UniProtKB-KW"/>
</dbReference>
<dbReference type="InterPro" id="IPR037171">
    <property type="entry name" value="NagB/RpiA_transferase-like"/>
</dbReference>
<evidence type="ECO:0000313" key="6">
    <source>
        <dbReference type="Proteomes" id="UP000761380"/>
    </source>
</evidence>
<dbReference type="EMBL" id="SVBY01000016">
    <property type="protein sequence ID" value="MBE6092234.1"/>
    <property type="molecule type" value="Genomic_DNA"/>
</dbReference>
<dbReference type="InterPro" id="IPR018356">
    <property type="entry name" value="Tscrpt_reg_HTH_DeoR_CS"/>
</dbReference>
<dbReference type="PROSITE" id="PS51000">
    <property type="entry name" value="HTH_DEOR_2"/>
    <property type="match status" value="1"/>
</dbReference>
<gene>
    <name evidence="5" type="ORF">E7201_03515</name>
</gene>
<dbReference type="Pfam" id="PF00455">
    <property type="entry name" value="DeoRC"/>
    <property type="match status" value="1"/>
</dbReference>
<comment type="caution">
    <text evidence="5">The sequence shown here is derived from an EMBL/GenBank/DDBJ whole genome shotgun (WGS) entry which is preliminary data.</text>
</comment>
<dbReference type="InterPro" id="IPR050313">
    <property type="entry name" value="Carb_Metab_HTH_regulators"/>
</dbReference>
<dbReference type="PANTHER" id="PTHR30363:SF44">
    <property type="entry name" value="AGA OPERON TRANSCRIPTIONAL REPRESSOR-RELATED"/>
    <property type="match status" value="1"/>
</dbReference>
<dbReference type="Proteomes" id="UP000761380">
    <property type="component" value="Unassembled WGS sequence"/>
</dbReference>
<dbReference type="SUPFAM" id="SSF46785">
    <property type="entry name" value="Winged helix' DNA-binding domain"/>
    <property type="match status" value="1"/>
</dbReference>
<sequence>MKNSKSVVFKRQQALLKELREEKTIDVETIAKKLDVSPTTIRRDLIMFEKQNLIERFHGGATLLEESLREEDIPMDNHETEDKEQKQIIARYAAELVEDGDTIFINSSSTALLMLDYLKGKSVIVVTNNSFALNHPHDPQVDIIMTGGEIYQRRKSLVGEFALHTLTKIIADKAFIGVGGISADGGITTSVLPETAINETMLRRCQGKRYVLAANSKIGREHNFHSADLSQVDCLITCEGGKESKIAAIQNSGVEVVELHI</sequence>
<proteinExistence type="predicted"/>
<evidence type="ECO:0000256" key="3">
    <source>
        <dbReference type="ARBA" id="ARBA00023163"/>
    </source>
</evidence>
<keyword evidence="2" id="KW-0238">DNA-binding</keyword>
<dbReference type="InterPro" id="IPR014036">
    <property type="entry name" value="DeoR-like_C"/>
</dbReference>
<dbReference type="InterPro" id="IPR036390">
    <property type="entry name" value="WH_DNA-bd_sf"/>
</dbReference>
<dbReference type="Gene3D" id="3.40.50.1360">
    <property type="match status" value="1"/>
</dbReference>